<evidence type="ECO:0000313" key="2">
    <source>
        <dbReference type="Proteomes" id="UP001296873"/>
    </source>
</evidence>
<dbReference type="EMBL" id="NRRL01000001">
    <property type="protein sequence ID" value="MBK1666671.1"/>
    <property type="molecule type" value="Genomic_DNA"/>
</dbReference>
<comment type="caution">
    <text evidence="1">The sequence shown here is derived from an EMBL/GenBank/DDBJ whole genome shotgun (WGS) entry which is preliminary data.</text>
</comment>
<gene>
    <name evidence="1" type="ORF">CKO28_01255</name>
</gene>
<protein>
    <submittedName>
        <fullName evidence="1">Uncharacterized protein</fullName>
    </submittedName>
</protein>
<proteinExistence type="predicted"/>
<organism evidence="1 2">
    <name type="scientific">Rhodovibrio sodomensis</name>
    <dbReference type="NCBI Taxonomy" id="1088"/>
    <lineage>
        <taxon>Bacteria</taxon>
        <taxon>Pseudomonadati</taxon>
        <taxon>Pseudomonadota</taxon>
        <taxon>Alphaproteobacteria</taxon>
        <taxon>Rhodospirillales</taxon>
        <taxon>Rhodovibrionaceae</taxon>
        <taxon>Rhodovibrio</taxon>
    </lineage>
</organism>
<evidence type="ECO:0000313" key="1">
    <source>
        <dbReference type="EMBL" id="MBK1666671.1"/>
    </source>
</evidence>
<dbReference type="RefSeq" id="WP_200338726.1">
    <property type="nucleotide sequence ID" value="NZ_NRRL01000001.1"/>
</dbReference>
<keyword evidence="2" id="KW-1185">Reference proteome</keyword>
<accession>A0ABS1D9M0</accession>
<sequence>MLTFEVQLDPEKLIRTCHNLHHQHYLLLRGLNHAWHLSHALRGRPDDALRDLFMSLPIELLQPIGYSRNEASVMNARDMALTLLHGGPRNPLASEMREAPFADFPDRYPLLAPHPDLGKPGLCRPVEQLKAAVEEAHARDQS</sequence>
<reference evidence="1 2" key="1">
    <citation type="journal article" date="2020" name="Microorganisms">
        <title>Osmotic Adaptation and Compatible Solute Biosynthesis of Phototrophic Bacteria as Revealed from Genome Analyses.</title>
        <authorList>
            <person name="Imhoff J.F."/>
            <person name="Rahn T."/>
            <person name="Kunzel S."/>
            <person name="Keller A."/>
            <person name="Neulinger S.C."/>
        </authorList>
    </citation>
    <scope>NUCLEOTIDE SEQUENCE [LARGE SCALE GENOMIC DNA]</scope>
    <source>
        <strain evidence="1 2">DSM 9895</strain>
    </source>
</reference>
<dbReference type="Proteomes" id="UP001296873">
    <property type="component" value="Unassembled WGS sequence"/>
</dbReference>
<name>A0ABS1D9M0_9PROT</name>